<sequence>MTKPTLNPGDRTPRSGQYEIVGPRGGRTGDERTSTRGNPLPPTPKPGQGYTLVDPTKHGGPKR</sequence>
<dbReference type="OrthoDB" id="2629154at2"/>
<accession>A0A7J5AYI8</accession>
<gene>
    <name evidence="2" type="ORF">F8O03_17880</name>
</gene>
<dbReference type="RefSeq" id="WP_151425092.1">
    <property type="nucleotide sequence ID" value="NZ_WBJX01000008.1"/>
</dbReference>
<dbReference type="Proteomes" id="UP000490386">
    <property type="component" value="Unassembled WGS sequence"/>
</dbReference>
<reference evidence="2 3" key="1">
    <citation type="submission" date="2019-09" db="EMBL/GenBank/DDBJ databases">
        <title>Phylogeny of genus Pseudoclavibacter and closely related genus.</title>
        <authorList>
            <person name="Li Y."/>
        </authorList>
    </citation>
    <scope>NUCLEOTIDE SEQUENCE [LARGE SCALE GENOMIC DNA]</scope>
    <source>
        <strain evidence="2 3">THG-MD12</strain>
    </source>
</reference>
<keyword evidence="3" id="KW-1185">Reference proteome</keyword>
<dbReference type="EMBL" id="WBJX01000008">
    <property type="protein sequence ID" value="KAB1636121.1"/>
    <property type="molecule type" value="Genomic_DNA"/>
</dbReference>
<proteinExistence type="predicted"/>
<evidence type="ECO:0000313" key="3">
    <source>
        <dbReference type="Proteomes" id="UP000490386"/>
    </source>
</evidence>
<evidence type="ECO:0000313" key="2">
    <source>
        <dbReference type="EMBL" id="KAB1636121.1"/>
    </source>
</evidence>
<evidence type="ECO:0008006" key="4">
    <source>
        <dbReference type="Google" id="ProtNLM"/>
    </source>
</evidence>
<comment type="caution">
    <text evidence="2">The sequence shown here is derived from an EMBL/GenBank/DDBJ whole genome shotgun (WGS) entry which is preliminary data.</text>
</comment>
<evidence type="ECO:0000256" key="1">
    <source>
        <dbReference type="SAM" id="MobiDB-lite"/>
    </source>
</evidence>
<dbReference type="AlphaFoldDB" id="A0A7J5AYI8"/>
<organism evidence="2 3">
    <name type="scientific">Pseudoclavibacter terrae</name>
    <dbReference type="NCBI Taxonomy" id="1530195"/>
    <lineage>
        <taxon>Bacteria</taxon>
        <taxon>Bacillati</taxon>
        <taxon>Actinomycetota</taxon>
        <taxon>Actinomycetes</taxon>
        <taxon>Micrococcales</taxon>
        <taxon>Microbacteriaceae</taxon>
        <taxon>Pseudoclavibacter</taxon>
    </lineage>
</organism>
<protein>
    <recommendedName>
        <fullName evidence="4">YjzC family protein</fullName>
    </recommendedName>
</protein>
<name>A0A7J5AYI8_9MICO</name>
<feature type="region of interest" description="Disordered" evidence="1">
    <location>
        <begin position="1"/>
        <end position="63"/>
    </location>
</feature>